<dbReference type="Pfam" id="PF01904">
    <property type="entry name" value="DUF72"/>
    <property type="match status" value="1"/>
</dbReference>
<dbReference type="Gene3D" id="3.20.20.410">
    <property type="entry name" value="Protein of unknown function UPF0759"/>
    <property type="match status" value="1"/>
</dbReference>
<dbReference type="Proteomes" id="UP001342418">
    <property type="component" value="Chromosome"/>
</dbReference>
<gene>
    <name evidence="1" type="ORF">NTH_00226</name>
</gene>
<dbReference type="PANTHER" id="PTHR30348">
    <property type="entry name" value="UNCHARACTERIZED PROTEIN YECE"/>
    <property type="match status" value="1"/>
</dbReference>
<name>A0ABY5MDA2_9HYPH</name>
<reference evidence="1 2" key="1">
    <citation type="submission" date="2018-07" db="EMBL/GenBank/DDBJ databases">
        <title>Genome sequence of Nitratireductor thuwali#1536.</title>
        <authorList>
            <person name="Michoud G."/>
            <person name="Merlino G."/>
            <person name="Sefrji F.O."/>
            <person name="Daffonchio D."/>
        </authorList>
    </citation>
    <scope>NUCLEOTIDE SEQUENCE [LARGE SCALE GENOMIC DNA]</scope>
    <source>
        <strain evidence="2">Nit1536</strain>
    </source>
</reference>
<dbReference type="RefSeq" id="WP_338528272.1">
    <property type="nucleotide sequence ID" value="NZ_CP030941.1"/>
</dbReference>
<evidence type="ECO:0008006" key="3">
    <source>
        <dbReference type="Google" id="ProtNLM"/>
    </source>
</evidence>
<proteinExistence type="predicted"/>
<protein>
    <recommendedName>
        <fullName evidence="3">DUF72 domain-containing protein</fullName>
    </recommendedName>
</protein>
<evidence type="ECO:0000313" key="1">
    <source>
        <dbReference type="EMBL" id="UUP15787.1"/>
    </source>
</evidence>
<dbReference type="EMBL" id="CP030941">
    <property type="protein sequence ID" value="UUP15787.1"/>
    <property type="molecule type" value="Genomic_DNA"/>
</dbReference>
<dbReference type="InterPro" id="IPR036520">
    <property type="entry name" value="UPF0759_sf"/>
</dbReference>
<evidence type="ECO:0000313" key="2">
    <source>
        <dbReference type="Proteomes" id="UP001342418"/>
    </source>
</evidence>
<sequence length="268" mass="30267">MQSGTIRAGIGGWTFEPWEGTFYPDDLPKKRQLEYASRQMPTIEVNGTYYGSQKPAVYAKWASETPDDFVFSLKGNRFVTNRKVLSEAAESLEKFLGSGITEMGRKLGPLVWQFAPTKKFDPEDFEGFLKLLPSSRDGIALRHVLEVRHSSFVVPEFAALARKYRAAICYAHHFEYPEIADVTADFVYARLQRGQDDIPTAYTPADMDAWADRARTWAQGGMPGDLPLADETTGIEKRPRDVFVYFIHEGKIRAPHAARAFMERVTSA</sequence>
<dbReference type="InterPro" id="IPR002763">
    <property type="entry name" value="DUF72"/>
</dbReference>
<keyword evidence="2" id="KW-1185">Reference proteome</keyword>
<organism evidence="1 2">
    <name type="scientific">Nitratireductor thuwali</name>
    <dbReference type="NCBI Taxonomy" id="2267699"/>
    <lineage>
        <taxon>Bacteria</taxon>
        <taxon>Pseudomonadati</taxon>
        <taxon>Pseudomonadota</taxon>
        <taxon>Alphaproteobacteria</taxon>
        <taxon>Hyphomicrobiales</taxon>
        <taxon>Phyllobacteriaceae</taxon>
        <taxon>Nitratireductor</taxon>
    </lineage>
</organism>
<accession>A0ABY5MDA2</accession>
<dbReference type="PANTHER" id="PTHR30348:SF4">
    <property type="entry name" value="DUF72 DOMAIN-CONTAINING PROTEIN"/>
    <property type="match status" value="1"/>
</dbReference>
<dbReference type="SUPFAM" id="SSF117396">
    <property type="entry name" value="TM1631-like"/>
    <property type="match status" value="1"/>
</dbReference>